<reference evidence="4" key="1">
    <citation type="journal article" date="2013" name="Genome Announc.">
        <title>First genome sequence of a syntrophic acetate-oxidizing bacterium, Tepidanaerobacter acetatoxydans strain Re1.</title>
        <authorList>
            <person name="Manzoor S."/>
            <person name="Bongcam-Rudloff E."/>
            <person name="Schnurer A."/>
            <person name="Muller B."/>
        </authorList>
    </citation>
    <scope>NUCLEOTIDE SEQUENCE [LARGE SCALE GENOMIC DNA]</scope>
    <source>
        <strain evidence="4">Re1</strain>
    </source>
</reference>
<proteinExistence type="predicted"/>
<gene>
    <name evidence="3" type="ordered locus">TEPIRE1_2383</name>
</gene>
<name>F4LRZ8_TEPAE</name>
<dbReference type="PANTHER" id="PTHR42949:SF3">
    <property type="entry name" value="ANAEROBIC GLYCEROL-3-PHOSPHATE DEHYDROGENASE SUBUNIT B"/>
    <property type="match status" value="1"/>
</dbReference>
<dbReference type="KEGG" id="tae:TepiRe1_2383"/>
<feature type="domain" description="FAD/NAD(P)-binding" evidence="2">
    <location>
        <begin position="6"/>
        <end position="308"/>
    </location>
</feature>
<dbReference type="Gene3D" id="3.50.50.60">
    <property type="entry name" value="FAD/NAD(P)-binding domain"/>
    <property type="match status" value="2"/>
</dbReference>
<keyword evidence="4" id="KW-1185">Reference proteome</keyword>
<dbReference type="eggNOG" id="COG0446">
    <property type="taxonomic scope" value="Bacteria"/>
</dbReference>
<dbReference type="Pfam" id="PF07992">
    <property type="entry name" value="Pyr_redox_2"/>
    <property type="match status" value="1"/>
</dbReference>
<dbReference type="InterPro" id="IPR036188">
    <property type="entry name" value="FAD/NAD-bd_sf"/>
</dbReference>
<evidence type="ECO:0000256" key="1">
    <source>
        <dbReference type="ARBA" id="ARBA00023002"/>
    </source>
</evidence>
<evidence type="ECO:0000313" key="3">
    <source>
        <dbReference type="EMBL" id="CDI40974.1"/>
    </source>
</evidence>
<dbReference type="EMBL" id="HF563609">
    <property type="protein sequence ID" value="CDI40974.1"/>
    <property type="molecule type" value="Genomic_DNA"/>
</dbReference>
<keyword evidence="1" id="KW-0560">Oxidoreductase</keyword>
<evidence type="ECO:0000259" key="2">
    <source>
        <dbReference type="Pfam" id="PF07992"/>
    </source>
</evidence>
<dbReference type="STRING" id="1209989.TepRe1_2215"/>
<dbReference type="InterPro" id="IPR023753">
    <property type="entry name" value="FAD/NAD-binding_dom"/>
</dbReference>
<dbReference type="KEGG" id="tep:TepRe1_2215"/>
<accession>F4LRZ8</accession>
<dbReference type="PRINTS" id="PR00368">
    <property type="entry name" value="FADPNR"/>
</dbReference>
<evidence type="ECO:0000313" key="4">
    <source>
        <dbReference type="Proteomes" id="UP000010802"/>
    </source>
</evidence>
<dbReference type="RefSeq" id="WP_013779256.1">
    <property type="nucleotide sequence ID" value="NC_015519.1"/>
</dbReference>
<dbReference type="SUPFAM" id="SSF51905">
    <property type="entry name" value="FAD/NAD(P)-binding domain"/>
    <property type="match status" value="1"/>
</dbReference>
<dbReference type="InterPro" id="IPR051691">
    <property type="entry name" value="Metab_Enz_Cyan_OpOx_G3PDH"/>
</dbReference>
<dbReference type="HOGENOM" id="CLU_030705_0_0_9"/>
<dbReference type="PANTHER" id="PTHR42949">
    <property type="entry name" value="ANAEROBIC GLYCEROL-3-PHOSPHATE DEHYDROGENASE SUBUNIT B"/>
    <property type="match status" value="1"/>
</dbReference>
<dbReference type="OrthoDB" id="9776839at2"/>
<dbReference type="AlphaFoldDB" id="F4LRZ8"/>
<dbReference type="GO" id="GO:0016491">
    <property type="term" value="F:oxidoreductase activity"/>
    <property type="evidence" value="ECO:0007669"/>
    <property type="project" value="UniProtKB-KW"/>
</dbReference>
<sequence length="418" mass="45859">MEALTYDVAVIGGGPAGLAAALEAYKTGAKVAILERNEELGGILNQCIHSGFGLQYFRSELTGPEYAEKFIEMVNDTDIDVFLNTMVINLSTDKNIIAFNKNGLMQINAKAVVLAMGCRERPRGAIMTPGFRPSGIFTAGQAQRYINIENLKPGNKAVILGSGDIGLIMARRLTLEGIKVVGVYEIMPYPNGLYRNIKHCLEDFNIPLHLSMTVTNIYGKKRLEAVEVAKVDSNGEPINGTEERIECDTLLLSVGLIPENELSLNAGVILNDTTNGPIVSDKLETNIPGIFACGNVLHVHDLVDNVTKEAEFAGKNAALFAQNGKIDSLKITVKTGNEIRYTVPNCIYKDDDIGKVNMFFRVKRPIVNGRLILKSGDKVIFEGKNTNFKPNKMENIRISKNLLNNMLDEIVVDVKEEV</sequence>
<protein>
    <submittedName>
        <fullName evidence="3">FAD-dependent pyridine nucleotide-disulfide oxidoreductase</fullName>
    </submittedName>
</protein>
<dbReference type="Proteomes" id="UP000010802">
    <property type="component" value="Chromosome"/>
</dbReference>
<dbReference type="PRINTS" id="PR00411">
    <property type="entry name" value="PNDRDTASEI"/>
</dbReference>
<organism evidence="3 4">
    <name type="scientific">Tepidanaerobacter acetatoxydans (strain DSM 21804 / JCM 16047 / Re1)</name>
    <dbReference type="NCBI Taxonomy" id="1209989"/>
    <lineage>
        <taxon>Bacteria</taxon>
        <taxon>Bacillati</taxon>
        <taxon>Bacillota</taxon>
        <taxon>Clostridia</taxon>
        <taxon>Thermosediminibacterales</taxon>
        <taxon>Tepidanaerobacteraceae</taxon>
        <taxon>Tepidanaerobacter</taxon>
    </lineage>
</organism>